<evidence type="ECO:0000256" key="3">
    <source>
        <dbReference type="ARBA" id="ARBA00023004"/>
    </source>
</evidence>
<reference evidence="6" key="2">
    <citation type="submission" date="2022-03" db="EMBL/GenBank/DDBJ databases">
        <title>Draft title - Genomic analysis of global carrot germplasm unveils the trajectory of domestication and the origin of high carotenoid orange carrot.</title>
        <authorList>
            <person name="Iorizzo M."/>
            <person name="Ellison S."/>
            <person name="Senalik D."/>
            <person name="Macko-Podgorni A."/>
            <person name="Grzebelus D."/>
            <person name="Bostan H."/>
            <person name="Rolling W."/>
            <person name="Curaba J."/>
            <person name="Simon P."/>
        </authorList>
    </citation>
    <scope>NUCLEOTIDE SEQUENCE</scope>
    <source>
        <tissue evidence="6">Leaf</tissue>
    </source>
</reference>
<evidence type="ECO:0000256" key="4">
    <source>
        <dbReference type="RuleBase" id="RU003682"/>
    </source>
</evidence>
<sequence length="316" mass="36061">MEPVVLSSMNLPQVPVIDMEVLLDGDLMDSELSKLHQACKEWGFFQLINHGVSHSLLDKLKAGVEEFFKMPLEDKRKFGKLEGDMEGFDQVFIGSEEKPNCADMFYMITLPEYLRKPHLLPQLPQPFKNALEAYSVELKSTKMKILSFMAKALEMNPEEMEALFEQGLQSMRMNYYSPCHQSDQVTGLHPHSDATGFTILFQLNEIDGLQIRKDGIWIPIKPLPYAFVINIGDILEVITNGTYHSIKHRGVFNSVKERMSIATFLSPRLDGEFGPAPSLLSSEATPKFRRIGHADYFKEYFAHKFSGRSYLDSLRI</sequence>
<comment type="similarity">
    <text evidence="1 4">Belongs to the iron/ascorbate-dependent oxidoreductase family.</text>
</comment>
<dbReference type="EMBL" id="CP093344">
    <property type="protein sequence ID" value="WOG87796.1"/>
    <property type="molecule type" value="Genomic_DNA"/>
</dbReference>
<reference evidence="6" key="1">
    <citation type="journal article" date="2016" name="Nat. Genet.">
        <title>A high-quality carrot genome assembly provides new insights into carotenoid accumulation and asterid genome evolution.</title>
        <authorList>
            <person name="Iorizzo M."/>
            <person name="Ellison S."/>
            <person name="Senalik D."/>
            <person name="Zeng P."/>
            <person name="Satapoomin P."/>
            <person name="Huang J."/>
            <person name="Bowman M."/>
            <person name="Iovene M."/>
            <person name="Sanseverino W."/>
            <person name="Cavagnaro P."/>
            <person name="Yildiz M."/>
            <person name="Macko-Podgorni A."/>
            <person name="Moranska E."/>
            <person name="Grzebelus E."/>
            <person name="Grzebelus D."/>
            <person name="Ashrafi H."/>
            <person name="Zheng Z."/>
            <person name="Cheng S."/>
            <person name="Spooner D."/>
            <person name="Van Deynze A."/>
            <person name="Simon P."/>
        </authorList>
    </citation>
    <scope>NUCLEOTIDE SEQUENCE</scope>
    <source>
        <tissue evidence="6">Leaf</tissue>
    </source>
</reference>
<keyword evidence="4" id="KW-0560">Oxidoreductase</keyword>
<feature type="domain" description="Fe2OG dioxygenase" evidence="5">
    <location>
        <begin position="167"/>
        <end position="267"/>
    </location>
</feature>
<accession>A0AAF1APN9</accession>
<evidence type="ECO:0000313" key="7">
    <source>
        <dbReference type="Proteomes" id="UP000077755"/>
    </source>
</evidence>
<dbReference type="GO" id="GO:0046872">
    <property type="term" value="F:metal ion binding"/>
    <property type="evidence" value="ECO:0007669"/>
    <property type="project" value="UniProtKB-KW"/>
</dbReference>
<evidence type="ECO:0000256" key="1">
    <source>
        <dbReference type="ARBA" id="ARBA00008056"/>
    </source>
</evidence>
<dbReference type="Pfam" id="PF03171">
    <property type="entry name" value="2OG-FeII_Oxy"/>
    <property type="match status" value="1"/>
</dbReference>
<keyword evidence="2 4" id="KW-0479">Metal-binding</keyword>
<dbReference type="Pfam" id="PF14226">
    <property type="entry name" value="DIOX_N"/>
    <property type="match status" value="1"/>
</dbReference>
<dbReference type="InterPro" id="IPR027443">
    <property type="entry name" value="IPNS-like_sf"/>
</dbReference>
<evidence type="ECO:0000259" key="5">
    <source>
        <dbReference type="PROSITE" id="PS51471"/>
    </source>
</evidence>
<dbReference type="AlphaFoldDB" id="A0AAF1APN9"/>
<keyword evidence="7" id="KW-1185">Reference proteome</keyword>
<organism evidence="6 7">
    <name type="scientific">Daucus carota subsp. sativus</name>
    <name type="common">Carrot</name>
    <dbReference type="NCBI Taxonomy" id="79200"/>
    <lineage>
        <taxon>Eukaryota</taxon>
        <taxon>Viridiplantae</taxon>
        <taxon>Streptophyta</taxon>
        <taxon>Embryophyta</taxon>
        <taxon>Tracheophyta</taxon>
        <taxon>Spermatophyta</taxon>
        <taxon>Magnoliopsida</taxon>
        <taxon>eudicotyledons</taxon>
        <taxon>Gunneridae</taxon>
        <taxon>Pentapetalae</taxon>
        <taxon>asterids</taxon>
        <taxon>campanulids</taxon>
        <taxon>Apiales</taxon>
        <taxon>Apiaceae</taxon>
        <taxon>Apioideae</taxon>
        <taxon>Scandiceae</taxon>
        <taxon>Daucinae</taxon>
        <taxon>Daucus</taxon>
        <taxon>Daucus sect. Daucus</taxon>
    </lineage>
</organism>
<dbReference type="InterPro" id="IPR026992">
    <property type="entry name" value="DIOX_N"/>
</dbReference>
<dbReference type="GO" id="GO:0016705">
    <property type="term" value="F:oxidoreductase activity, acting on paired donors, with incorporation or reduction of molecular oxygen"/>
    <property type="evidence" value="ECO:0007669"/>
    <property type="project" value="UniProtKB-ARBA"/>
</dbReference>
<dbReference type="Gene3D" id="2.60.120.330">
    <property type="entry name" value="B-lactam Antibiotic, Isopenicillin N Synthase, Chain"/>
    <property type="match status" value="1"/>
</dbReference>
<evidence type="ECO:0000256" key="2">
    <source>
        <dbReference type="ARBA" id="ARBA00022723"/>
    </source>
</evidence>
<dbReference type="InterPro" id="IPR050295">
    <property type="entry name" value="Plant_2OG-oxidoreductases"/>
</dbReference>
<dbReference type="KEGG" id="dcr:108208785"/>
<evidence type="ECO:0000313" key="6">
    <source>
        <dbReference type="EMBL" id="WOG87796.1"/>
    </source>
</evidence>
<dbReference type="PANTHER" id="PTHR47991">
    <property type="entry name" value="OXOGLUTARATE/IRON-DEPENDENT DIOXYGENASE"/>
    <property type="match status" value="1"/>
</dbReference>
<dbReference type="FunFam" id="2.60.120.330:FF:000079">
    <property type="entry name" value="Protein SRG1"/>
    <property type="match status" value="1"/>
</dbReference>
<keyword evidence="3 4" id="KW-0408">Iron</keyword>
<gene>
    <name evidence="6" type="ORF">DCAR_0207028</name>
</gene>
<name>A0AAF1APN9_DAUCS</name>
<dbReference type="InterPro" id="IPR005123">
    <property type="entry name" value="Oxoglu/Fe-dep_dioxygenase_dom"/>
</dbReference>
<dbReference type="InterPro" id="IPR044861">
    <property type="entry name" value="IPNS-like_FE2OG_OXY"/>
</dbReference>
<protein>
    <recommendedName>
        <fullName evidence="5">Fe2OG dioxygenase domain-containing protein</fullName>
    </recommendedName>
</protein>
<proteinExistence type="inferred from homology"/>
<dbReference type="PROSITE" id="PS51471">
    <property type="entry name" value="FE2OG_OXY"/>
    <property type="match status" value="1"/>
</dbReference>
<dbReference type="SUPFAM" id="SSF51197">
    <property type="entry name" value="Clavaminate synthase-like"/>
    <property type="match status" value="1"/>
</dbReference>
<dbReference type="Proteomes" id="UP000077755">
    <property type="component" value="Chromosome 2"/>
</dbReference>